<organism evidence="1 2">
    <name type="scientific">Aquimarina hainanensis</name>
    <dbReference type="NCBI Taxonomy" id="1578017"/>
    <lineage>
        <taxon>Bacteria</taxon>
        <taxon>Pseudomonadati</taxon>
        <taxon>Bacteroidota</taxon>
        <taxon>Flavobacteriia</taxon>
        <taxon>Flavobacteriales</taxon>
        <taxon>Flavobacteriaceae</taxon>
        <taxon>Aquimarina</taxon>
    </lineage>
</organism>
<name>A0ABW5NCF9_9FLAO</name>
<dbReference type="Proteomes" id="UP001597459">
    <property type="component" value="Unassembled WGS sequence"/>
</dbReference>
<gene>
    <name evidence="1" type="ORF">ACFSTE_14825</name>
</gene>
<reference evidence="2" key="1">
    <citation type="journal article" date="2019" name="Int. J. Syst. Evol. Microbiol.">
        <title>The Global Catalogue of Microorganisms (GCM) 10K type strain sequencing project: providing services to taxonomists for standard genome sequencing and annotation.</title>
        <authorList>
            <consortium name="The Broad Institute Genomics Platform"/>
            <consortium name="The Broad Institute Genome Sequencing Center for Infectious Disease"/>
            <person name="Wu L."/>
            <person name="Ma J."/>
        </authorList>
    </citation>
    <scope>NUCLEOTIDE SEQUENCE [LARGE SCALE GENOMIC DNA]</scope>
    <source>
        <strain evidence="2">KCTC 42423</strain>
    </source>
</reference>
<keyword evidence="2" id="KW-1185">Reference proteome</keyword>
<comment type="caution">
    <text evidence="1">The sequence shown here is derived from an EMBL/GenBank/DDBJ whole genome shotgun (WGS) entry which is preliminary data.</text>
</comment>
<evidence type="ECO:0000313" key="2">
    <source>
        <dbReference type="Proteomes" id="UP001597459"/>
    </source>
</evidence>
<protein>
    <submittedName>
        <fullName evidence="1">Uncharacterized protein</fullName>
    </submittedName>
</protein>
<sequence length="425" mass="47909">MKRNIKIKAQAMQFALLVSVLVALLLSAFLLLTHVHSFFAIKSKELINGVTIPATAIRNFLATSESPSSVTDSLHFFIENQEVKISNSFYGGWTKITAVTELPQKKYIRTALSGSRLIPETPNLYLPKSNTPLVVIGNTRLEGNLYLSEYGIKAGNIGGKYYQGRQLYDGRLLKSKKTLPTLDSSWLYYISSLTTQVPEDTSEIIPLRPKMQHSFEQPQKWIYAPETIHLEAVEITGNIIIKSDTKIIVYSSAILQDVLLIAPVIELREQVRGRMHLLATKKLQIGKKCHLQYPSSVILSATNHIKATTTRADIRNQIDMVIDSKVQVEGVLLYLKKKLHEKERVKTHMLIKPETLITGGIYCQGNVDFQGVLKGRLYALQFIANQQGSLYLNHIYEARILRNPIPDYAGLPMADTKKTVAKWLY</sequence>
<dbReference type="EMBL" id="JBHULX010000030">
    <property type="protein sequence ID" value="MFD2592110.1"/>
    <property type="molecule type" value="Genomic_DNA"/>
</dbReference>
<accession>A0ABW5NCF9</accession>
<proteinExistence type="predicted"/>
<evidence type="ECO:0000313" key="1">
    <source>
        <dbReference type="EMBL" id="MFD2592110.1"/>
    </source>
</evidence>
<dbReference type="RefSeq" id="WP_378253646.1">
    <property type="nucleotide sequence ID" value="NZ_JBHSJV010000001.1"/>
</dbReference>